<keyword evidence="3" id="KW-1185">Reference proteome</keyword>
<keyword evidence="1" id="KW-1133">Transmembrane helix</keyword>
<keyword evidence="1" id="KW-0472">Membrane</keyword>
<dbReference type="Proteomes" id="UP000009135">
    <property type="component" value="Chromosome"/>
</dbReference>
<dbReference type="OrthoDB" id="6860332at2"/>
<proteinExistence type="predicted"/>
<sequence length="216" mass="23956">MSKLMFSAIGVGGISVASVGGYMIIKRKAESTAKTFRNAYSLAILEDKDSLWNSKFEALKSDSQTTPSHPKLIEAKAKFAVQTSNENAKQLQKEGCGEIYDSKLEGTTYLQDFQKYCSKTIKNGISDNWITQPKTDSSKWDPKLTALKTHNISQYGELDTALKNLKSQLLASTGNDLDENKRGILKEWCDGVQGEIFMGDKDAKFMHAKLYCTGSQ</sequence>
<name>H6N773_MYCHN</name>
<evidence type="ECO:0000256" key="1">
    <source>
        <dbReference type="SAM" id="Phobius"/>
    </source>
</evidence>
<protein>
    <submittedName>
        <fullName evidence="2">Uncharacterized protein</fullName>
    </submittedName>
</protein>
<accession>H6N773</accession>
<evidence type="ECO:0000313" key="3">
    <source>
        <dbReference type="Proteomes" id="UP000009135"/>
    </source>
</evidence>
<gene>
    <name evidence="2" type="ordered locus">MHC_03175</name>
</gene>
<keyword evidence="1" id="KW-0812">Transmembrane</keyword>
<dbReference type="KEGG" id="mhe:MHC_03175"/>
<dbReference type="AlphaFoldDB" id="H6N773"/>
<dbReference type="STRING" id="1111676.MHC_03175"/>
<organism evidence="2 3">
    <name type="scientific">Mycoplasma haemocanis (strain Illinois)</name>
    <dbReference type="NCBI Taxonomy" id="1111676"/>
    <lineage>
        <taxon>Bacteria</taxon>
        <taxon>Bacillati</taxon>
        <taxon>Mycoplasmatota</taxon>
        <taxon>Mollicutes</taxon>
        <taxon>Mycoplasmataceae</taxon>
        <taxon>Mycoplasma</taxon>
    </lineage>
</organism>
<dbReference type="EMBL" id="CP003199">
    <property type="protein sequence ID" value="AEW45495.2"/>
    <property type="molecule type" value="Genomic_DNA"/>
</dbReference>
<evidence type="ECO:0000313" key="2">
    <source>
        <dbReference type="EMBL" id="AEW45495.2"/>
    </source>
</evidence>
<reference evidence="2 3" key="1">
    <citation type="journal article" date="2012" name="J. Bacteriol.">
        <title>Complete genome sequence of Mycoplasma haemocanis strain Illinois.</title>
        <authorList>
            <person name="do Nascimento N.C."/>
            <person name="Guimaraes A.M."/>
            <person name="Santos A.P."/>
            <person name="Sanmiguel P.J."/>
            <person name="Messick J.B."/>
        </authorList>
    </citation>
    <scope>NUCLEOTIDE SEQUENCE [LARGE SCALE GENOMIC DNA]</scope>
    <source>
        <strain evidence="2 3">Illinois</strain>
    </source>
</reference>
<dbReference type="HOGENOM" id="CLU_096783_0_0_14"/>
<feature type="transmembrane region" description="Helical" evidence="1">
    <location>
        <begin position="6"/>
        <end position="25"/>
    </location>
</feature>